<feature type="transmembrane region" description="Helical" evidence="1">
    <location>
        <begin position="39"/>
        <end position="55"/>
    </location>
</feature>
<dbReference type="STRING" id="453582.SAMN05421580_102320"/>
<organism evidence="2 3">
    <name type="scientific">Rhodobacter aestuarii</name>
    <dbReference type="NCBI Taxonomy" id="453582"/>
    <lineage>
        <taxon>Bacteria</taxon>
        <taxon>Pseudomonadati</taxon>
        <taxon>Pseudomonadota</taxon>
        <taxon>Alphaproteobacteria</taxon>
        <taxon>Rhodobacterales</taxon>
        <taxon>Rhodobacter group</taxon>
        <taxon>Rhodobacter</taxon>
    </lineage>
</organism>
<dbReference type="GO" id="GO:0005886">
    <property type="term" value="C:plasma membrane"/>
    <property type="evidence" value="ECO:0007669"/>
    <property type="project" value="TreeGrafter"/>
</dbReference>
<dbReference type="Proteomes" id="UP000186221">
    <property type="component" value="Unassembled WGS sequence"/>
</dbReference>
<feature type="transmembrane region" description="Helical" evidence="1">
    <location>
        <begin position="292"/>
        <end position="312"/>
    </location>
</feature>
<feature type="transmembrane region" description="Helical" evidence="1">
    <location>
        <begin position="265"/>
        <end position="286"/>
    </location>
</feature>
<dbReference type="InterPro" id="IPR038770">
    <property type="entry name" value="Na+/solute_symporter_sf"/>
</dbReference>
<dbReference type="Gene3D" id="1.20.1530.20">
    <property type="match status" value="1"/>
</dbReference>
<feature type="transmembrane region" description="Helical" evidence="1">
    <location>
        <begin position="131"/>
        <end position="153"/>
    </location>
</feature>
<sequence>MHFLRRLGIDTYMLLLIGMVILGVIIPAQGFAAATLKQVTYWAVSLLFLLYGLKLDPSSVRAGFLNWRLQGLTLIATYAMFPILGLGFAQVFGPLLGAQVTLGVLFLAVLPSTVQSSIAFTSIAGGNVPGAICAASASNLLGVALTPALVAVMLQTGGGEVRLDAVLRIGTQILLPFILGQVLRPWLGAFIARHKKVTLYVDRGSILLIVYSAFSAGTRTGLWDTVPLPKLFTLWVVILIFLAISMGLMIAAGRGFRMDYPDRAALFYCGSTKSIATGIPIASALFPAAEVGAIVLPAMMYHITQLLICAFVSQRAQRNASM</sequence>
<dbReference type="InterPro" id="IPR016833">
    <property type="entry name" value="Put_Na-Bile_cotransptr"/>
</dbReference>
<feature type="transmembrane region" description="Helical" evidence="1">
    <location>
        <begin position="234"/>
        <end position="253"/>
    </location>
</feature>
<proteinExistence type="predicted"/>
<keyword evidence="1" id="KW-0812">Transmembrane</keyword>
<dbReference type="PIRSF" id="PIRSF026166">
    <property type="entry name" value="UCP026166"/>
    <property type="match status" value="1"/>
</dbReference>
<accession>A0A1N7KAE9</accession>
<dbReference type="EMBL" id="FTOG01000002">
    <property type="protein sequence ID" value="SIS58571.1"/>
    <property type="molecule type" value="Genomic_DNA"/>
</dbReference>
<evidence type="ECO:0000256" key="1">
    <source>
        <dbReference type="SAM" id="Phobius"/>
    </source>
</evidence>
<keyword evidence="1" id="KW-1133">Transmembrane helix</keyword>
<keyword evidence="1" id="KW-0472">Membrane</keyword>
<protein>
    <submittedName>
        <fullName evidence="2">Solute carrier family 10 (Sodium/bile acid cotransporter), member 7</fullName>
    </submittedName>
</protein>
<dbReference type="AlphaFoldDB" id="A0A1N7KAE9"/>
<dbReference type="OrthoDB" id="9792271at2"/>
<dbReference type="RefSeq" id="WP_076483890.1">
    <property type="nucleotide sequence ID" value="NZ_FTOG01000002.1"/>
</dbReference>
<feature type="transmembrane region" description="Helical" evidence="1">
    <location>
        <begin position="67"/>
        <end position="85"/>
    </location>
</feature>
<evidence type="ECO:0000313" key="3">
    <source>
        <dbReference type="Proteomes" id="UP000186221"/>
    </source>
</evidence>
<gene>
    <name evidence="2" type="ORF">SAMN05421580_102320</name>
</gene>
<feature type="transmembrane region" description="Helical" evidence="1">
    <location>
        <begin position="204"/>
        <end position="222"/>
    </location>
</feature>
<dbReference type="PANTHER" id="PTHR18640">
    <property type="entry name" value="SOLUTE CARRIER FAMILY 10 MEMBER 7"/>
    <property type="match status" value="1"/>
</dbReference>
<evidence type="ECO:0000313" key="2">
    <source>
        <dbReference type="EMBL" id="SIS58571.1"/>
    </source>
</evidence>
<reference evidence="3" key="1">
    <citation type="submission" date="2017-01" db="EMBL/GenBank/DDBJ databases">
        <authorList>
            <person name="Varghese N."/>
            <person name="Submissions S."/>
        </authorList>
    </citation>
    <scope>NUCLEOTIDE SEQUENCE [LARGE SCALE GENOMIC DNA]</scope>
    <source>
        <strain evidence="3">DSM 19945</strain>
    </source>
</reference>
<name>A0A1N7KAE9_9RHOB</name>
<dbReference type="PANTHER" id="PTHR18640:SF5">
    <property type="entry name" value="SODIUM_BILE ACID COTRANSPORTER 7"/>
    <property type="match status" value="1"/>
</dbReference>
<feature type="transmembrane region" description="Helical" evidence="1">
    <location>
        <begin position="12"/>
        <end position="33"/>
    </location>
</feature>
<feature type="transmembrane region" description="Helical" evidence="1">
    <location>
        <begin position="173"/>
        <end position="192"/>
    </location>
</feature>
<dbReference type="Pfam" id="PF13593">
    <property type="entry name" value="SBF_like"/>
    <property type="match status" value="1"/>
</dbReference>
<keyword evidence="3" id="KW-1185">Reference proteome</keyword>